<dbReference type="Pfam" id="PF13565">
    <property type="entry name" value="HTH_32"/>
    <property type="match status" value="1"/>
</dbReference>
<dbReference type="AlphaFoldDB" id="A0A6J4Q0V5"/>
<proteinExistence type="predicted"/>
<gene>
    <name evidence="1" type="ORF">AVDCRST_MAG80-176</name>
</gene>
<reference evidence="1" key="1">
    <citation type="submission" date="2020-02" db="EMBL/GenBank/DDBJ databases">
        <authorList>
            <person name="Meier V. D."/>
        </authorList>
    </citation>
    <scope>NUCLEOTIDE SEQUENCE</scope>
    <source>
        <strain evidence="1">AVDCRST_MAG80</strain>
    </source>
</reference>
<protein>
    <recommendedName>
        <fullName evidence="2">Transposase</fullName>
    </recommendedName>
</protein>
<dbReference type="EMBL" id="CADCVC010000016">
    <property type="protein sequence ID" value="CAA9424878.1"/>
    <property type="molecule type" value="Genomic_DNA"/>
</dbReference>
<evidence type="ECO:0000313" key="1">
    <source>
        <dbReference type="EMBL" id="CAA9424878.1"/>
    </source>
</evidence>
<organism evidence="1">
    <name type="scientific">uncultured Rubrobacteraceae bacterium</name>
    <dbReference type="NCBI Taxonomy" id="349277"/>
    <lineage>
        <taxon>Bacteria</taxon>
        <taxon>Bacillati</taxon>
        <taxon>Actinomycetota</taxon>
        <taxon>Rubrobacteria</taxon>
        <taxon>Rubrobacterales</taxon>
        <taxon>Rubrobacteraceae</taxon>
        <taxon>environmental samples</taxon>
    </lineage>
</organism>
<evidence type="ECO:0008006" key="2">
    <source>
        <dbReference type="Google" id="ProtNLM"/>
    </source>
</evidence>
<sequence>MRKRFCRQGLEAALARSLPNRLYERSLDGRTEARLIALACSQAPEGRDRWSMRLLADKKALELGIVESVSHETVRKALKKRAPPPPGEEVGDPAKGERGGVLVWRMEAVLELYKEPHDPLFALVCFDERACQLLADVLDPLPRGRGRLERRDHEYERRGTARG</sequence>
<accession>A0A6J4Q0V5</accession>
<name>A0A6J4Q0V5_9ACTN</name>